<dbReference type="PATRIC" id="fig|157687.3.peg.1306"/>
<dbReference type="Proteomes" id="UP000070483">
    <property type="component" value="Unassembled WGS sequence"/>
</dbReference>
<dbReference type="InterPro" id="IPR025420">
    <property type="entry name" value="DUF4143"/>
</dbReference>
<dbReference type="InterPro" id="IPR027417">
    <property type="entry name" value="P-loop_NTPase"/>
</dbReference>
<reference evidence="4" key="1">
    <citation type="submission" date="2016-01" db="EMBL/GenBank/DDBJ databases">
        <authorList>
            <person name="Mitreva M."/>
            <person name="Pepin K.H."/>
            <person name="Mihindukulasuriya K.A."/>
            <person name="Fulton R."/>
            <person name="Fronick C."/>
            <person name="O'Laughlin M."/>
            <person name="Miner T."/>
            <person name="Herter B."/>
            <person name="Rosa B.A."/>
            <person name="Cordes M."/>
            <person name="Tomlinson C."/>
            <person name="Wollam A."/>
            <person name="Palsikar V.B."/>
            <person name="Mardis E.R."/>
            <person name="Wilson R.K."/>
        </authorList>
    </citation>
    <scope>NUCLEOTIDE SEQUENCE [LARGE SCALE GENOMIC DNA]</scope>
    <source>
        <strain evidence="4">KA00185</strain>
    </source>
</reference>
<sequence>MVKRTEYLEKLKKIKDMQIIKVITGVRRCGKSTLLSQFKNFLIESGILEEQIISINFEDLKFEDLKDYKLLYQYINERLVPNKKNYIFIDEIQEVENFQRAVDSLFIKDNTDIYITGSNAMMLSGELATLLSGRYIEISILPLSFSEYLELDETQDVRQTWNKYFENGGFPYAIQIKDDDIRKDYLTGIYNTVLLKDIVARNKVQDITLLESVVKFLFENIGNIVSPKKIADTLVSYGRKTTSSTVENYIEALKSSFILYKAGRYDIKGKQYLKSLEKYYIVDIGLRKLLINKKHSDIGHILENIVYLELIRRGYTVYIGKIGDLEIDFIAERNNEREYYQVSATILDENTFKREIMPLKKVKDNFQKFIISMDEINLSEDGIKHINILDFLQNRDN</sequence>
<dbReference type="Gene3D" id="3.40.50.300">
    <property type="entry name" value="P-loop containing nucleotide triphosphate hydrolases"/>
    <property type="match status" value="1"/>
</dbReference>
<dbReference type="RefSeq" id="WP_060918020.1">
    <property type="nucleotide sequence ID" value="NZ_KQ960077.1"/>
</dbReference>
<dbReference type="OrthoDB" id="9801684at2"/>
<evidence type="ECO:0000259" key="2">
    <source>
        <dbReference type="Pfam" id="PF13635"/>
    </source>
</evidence>
<feature type="domain" description="AAA" evidence="1">
    <location>
        <begin position="20"/>
        <end position="149"/>
    </location>
</feature>
<keyword evidence="4" id="KW-1185">Reference proteome</keyword>
<dbReference type="STRING" id="157687.HMPREF3180_01311"/>
<organism evidence="3 4">
    <name type="scientific">Leptotrichia wadei</name>
    <dbReference type="NCBI Taxonomy" id="157687"/>
    <lineage>
        <taxon>Bacteria</taxon>
        <taxon>Fusobacteriati</taxon>
        <taxon>Fusobacteriota</taxon>
        <taxon>Fusobacteriia</taxon>
        <taxon>Fusobacteriales</taxon>
        <taxon>Leptotrichiaceae</taxon>
        <taxon>Leptotrichia</taxon>
    </lineage>
</organism>
<dbReference type="EMBL" id="LSDD01000095">
    <property type="protein sequence ID" value="KXB64672.1"/>
    <property type="molecule type" value="Genomic_DNA"/>
</dbReference>
<dbReference type="AlphaFoldDB" id="A0A134AAC0"/>
<name>A0A134AAC0_9FUSO</name>
<dbReference type="PANTHER" id="PTHR33295">
    <property type="entry name" value="ATPASE"/>
    <property type="match status" value="1"/>
</dbReference>
<feature type="domain" description="DUF4143" evidence="2">
    <location>
        <begin position="196"/>
        <end position="341"/>
    </location>
</feature>
<evidence type="ECO:0000313" key="4">
    <source>
        <dbReference type="Proteomes" id="UP000070483"/>
    </source>
</evidence>
<evidence type="ECO:0000313" key="3">
    <source>
        <dbReference type="EMBL" id="KXB64672.1"/>
    </source>
</evidence>
<gene>
    <name evidence="3" type="ORF">HMPREF3180_01311</name>
</gene>
<dbReference type="Pfam" id="PF13173">
    <property type="entry name" value="AAA_14"/>
    <property type="match status" value="1"/>
</dbReference>
<accession>A0A134AAC0</accession>
<evidence type="ECO:0000259" key="1">
    <source>
        <dbReference type="Pfam" id="PF13173"/>
    </source>
</evidence>
<protein>
    <recommendedName>
        <fullName evidence="5">ATPase</fullName>
    </recommendedName>
</protein>
<evidence type="ECO:0008006" key="5">
    <source>
        <dbReference type="Google" id="ProtNLM"/>
    </source>
</evidence>
<dbReference type="SUPFAM" id="SSF52540">
    <property type="entry name" value="P-loop containing nucleoside triphosphate hydrolases"/>
    <property type="match status" value="1"/>
</dbReference>
<proteinExistence type="predicted"/>
<dbReference type="Pfam" id="PF13635">
    <property type="entry name" value="DUF4143"/>
    <property type="match status" value="1"/>
</dbReference>
<comment type="caution">
    <text evidence="3">The sequence shown here is derived from an EMBL/GenBank/DDBJ whole genome shotgun (WGS) entry which is preliminary data.</text>
</comment>
<dbReference type="PANTHER" id="PTHR33295:SF20">
    <property type="entry name" value="ATPASE"/>
    <property type="match status" value="1"/>
</dbReference>
<dbReference type="InterPro" id="IPR041682">
    <property type="entry name" value="AAA_14"/>
</dbReference>